<dbReference type="InterPro" id="IPR007016">
    <property type="entry name" value="O-antigen_ligase-rel_domated"/>
</dbReference>
<dbReference type="OrthoDB" id="9806320at2"/>
<feature type="domain" description="O-antigen ligase-related" evidence="6">
    <location>
        <begin position="233"/>
        <end position="367"/>
    </location>
</feature>
<accession>A0A1M5YAT1</accession>
<dbReference type="AlphaFoldDB" id="A0A1M5YAT1"/>
<dbReference type="Proteomes" id="UP000184389">
    <property type="component" value="Unassembled WGS sequence"/>
</dbReference>
<keyword evidence="4 5" id="KW-0472">Membrane</keyword>
<feature type="transmembrane region" description="Helical" evidence="5">
    <location>
        <begin position="414"/>
        <end position="433"/>
    </location>
</feature>
<feature type="transmembrane region" description="Helical" evidence="5">
    <location>
        <begin position="148"/>
        <end position="168"/>
    </location>
</feature>
<evidence type="ECO:0000256" key="3">
    <source>
        <dbReference type="ARBA" id="ARBA00022989"/>
    </source>
</evidence>
<evidence type="ECO:0000256" key="1">
    <source>
        <dbReference type="ARBA" id="ARBA00004141"/>
    </source>
</evidence>
<feature type="transmembrane region" description="Helical" evidence="5">
    <location>
        <begin position="253"/>
        <end position="277"/>
    </location>
</feature>
<dbReference type="EMBL" id="FQXR01000010">
    <property type="protein sequence ID" value="SHI09076.1"/>
    <property type="molecule type" value="Genomic_DNA"/>
</dbReference>
<comment type="subcellular location">
    <subcellularLocation>
        <location evidence="1">Membrane</location>
        <topology evidence="1">Multi-pass membrane protein</topology>
    </subcellularLocation>
</comment>
<dbReference type="PANTHER" id="PTHR37422:SF17">
    <property type="entry name" value="O-ANTIGEN LIGASE"/>
    <property type="match status" value="1"/>
</dbReference>
<feature type="transmembrane region" description="Helical" evidence="5">
    <location>
        <begin position="97"/>
        <end position="118"/>
    </location>
</feature>
<dbReference type="PANTHER" id="PTHR37422">
    <property type="entry name" value="TEICHURONIC ACID BIOSYNTHESIS PROTEIN TUAE"/>
    <property type="match status" value="1"/>
</dbReference>
<evidence type="ECO:0000313" key="8">
    <source>
        <dbReference type="Proteomes" id="UP000184389"/>
    </source>
</evidence>
<dbReference type="Pfam" id="PF04932">
    <property type="entry name" value="Wzy_C"/>
    <property type="match status" value="1"/>
</dbReference>
<feature type="transmembrane region" description="Helical" evidence="5">
    <location>
        <begin position="228"/>
        <end position="246"/>
    </location>
</feature>
<evidence type="ECO:0000256" key="2">
    <source>
        <dbReference type="ARBA" id="ARBA00022692"/>
    </source>
</evidence>
<dbReference type="GO" id="GO:0016874">
    <property type="term" value="F:ligase activity"/>
    <property type="evidence" value="ECO:0007669"/>
    <property type="project" value="UniProtKB-KW"/>
</dbReference>
<proteinExistence type="predicted"/>
<reference evidence="7 8" key="1">
    <citation type="submission" date="2016-11" db="EMBL/GenBank/DDBJ databases">
        <authorList>
            <person name="Jaros S."/>
            <person name="Januszkiewicz K."/>
            <person name="Wedrychowicz H."/>
        </authorList>
    </citation>
    <scope>NUCLEOTIDE SEQUENCE [LARGE SCALE GENOMIC DNA]</scope>
    <source>
        <strain evidence="7 8">DSM 13106</strain>
    </source>
</reference>
<feature type="transmembrane region" description="Helical" evidence="5">
    <location>
        <begin position="358"/>
        <end position="376"/>
    </location>
</feature>
<dbReference type="GO" id="GO:0016020">
    <property type="term" value="C:membrane"/>
    <property type="evidence" value="ECO:0007669"/>
    <property type="project" value="UniProtKB-SubCell"/>
</dbReference>
<protein>
    <submittedName>
        <fullName evidence="7">O-antigen ligase</fullName>
    </submittedName>
</protein>
<sequence length="443" mass="50054">MVVEKLKQRQYILPILLGIVFGLIYFKLPLKYFAFAFVGFLVVVATLHDVRIGAFLAVFIMPYMPDILNLVFMLFVLAAFIYRGTFRSISPLTKNSIDMPIALFVIAIIISTITSINVQGSFRDLAIHLVSLSFVFVITNTIKDKEDLNILLTTMVFTAVLVSLYGLYQYKVGVEMEDKWLDVSNNSGITTRVFSVFGNPNILAEYLIMTTPISIALFWETKEMHKKFIFLLTSLLLMGTLVLTFSRGGWVGFAFGILVFVLLVEKRLLLLLIPLGLGAMKFLPPTVVNRILSIGNFADSSNNYRIKIWKITLDIIKDHKIAGVGFGYIPFKQTFESYIRTMPAYHAHNTYLETMAEMGIPGLIVLIVFIFILYKYSIKTLVKGQDRWTKIISAGVISGISALLAQGAVESVFYLPKIIITFWTLVSFILVLMRISEEFREIG</sequence>
<name>A0A1M5YAT1_9FIRM</name>
<feature type="transmembrane region" description="Helical" evidence="5">
    <location>
        <begin position="34"/>
        <end position="60"/>
    </location>
</feature>
<dbReference type="RefSeq" id="WP_072744724.1">
    <property type="nucleotide sequence ID" value="NZ_FQXR01000010.1"/>
</dbReference>
<keyword evidence="2 5" id="KW-0812">Transmembrane</keyword>
<evidence type="ECO:0000313" key="7">
    <source>
        <dbReference type="EMBL" id="SHI09076.1"/>
    </source>
</evidence>
<feature type="transmembrane region" description="Helical" evidence="5">
    <location>
        <begin position="12"/>
        <end position="28"/>
    </location>
</feature>
<gene>
    <name evidence="7" type="ORF">SAMN02745180_02073</name>
</gene>
<evidence type="ECO:0000256" key="5">
    <source>
        <dbReference type="SAM" id="Phobius"/>
    </source>
</evidence>
<keyword evidence="7" id="KW-0436">Ligase</keyword>
<keyword evidence="3 5" id="KW-1133">Transmembrane helix</keyword>
<feature type="transmembrane region" description="Helical" evidence="5">
    <location>
        <begin position="388"/>
        <end position="408"/>
    </location>
</feature>
<evidence type="ECO:0000256" key="4">
    <source>
        <dbReference type="ARBA" id="ARBA00023136"/>
    </source>
</evidence>
<evidence type="ECO:0000259" key="6">
    <source>
        <dbReference type="Pfam" id="PF04932"/>
    </source>
</evidence>
<dbReference type="STRING" id="1123281.SAMN02745180_02073"/>
<keyword evidence="8" id="KW-1185">Reference proteome</keyword>
<feature type="transmembrane region" description="Helical" evidence="5">
    <location>
        <begin position="67"/>
        <end position="85"/>
    </location>
</feature>
<dbReference type="InterPro" id="IPR051533">
    <property type="entry name" value="WaaL-like"/>
</dbReference>
<organism evidence="7 8">
    <name type="scientific">Sporanaerobacter acetigenes DSM 13106</name>
    <dbReference type="NCBI Taxonomy" id="1123281"/>
    <lineage>
        <taxon>Bacteria</taxon>
        <taxon>Bacillati</taxon>
        <taxon>Bacillota</taxon>
        <taxon>Tissierellia</taxon>
        <taxon>Tissierellales</taxon>
        <taxon>Sporanaerobacteraceae</taxon>
        <taxon>Sporanaerobacter</taxon>
    </lineage>
</organism>